<dbReference type="Gene3D" id="1.10.238.10">
    <property type="entry name" value="EF-hand"/>
    <property type="match status" value="1"/>
</dbReference>
<name>A0ABQ9F3Z9_TEGGR</name>
<reference evidence="3 4" key="1">
    <citation type="submission" date="2022-12" db="EMBL/GenBank/DDBJ databases">
        <title>Chromosome-level genome of Tegillarca granosa.</title>
        <authorList>
            <person name="Kim J."/>
        </authorList>
    </citation>
    <scope>NUCLEOTIDE SEQUENCE [LARGE SCALE GENOMIC DNA]</scope>
    <source>
        <strain evidence="3">Teg-2019</strain>
        <tissue evidence="3">Adductor muscle</tissue>
    </source>
</reference>
<keyword evidence="2" id="KW-1133">Transmembrane helix</keyword>
<keyword evidence="2" id="KW-0812">Transmembrane</keyword>
<accession>A0ABQ9F3Z9</accession>
<sequence>MKAHHRLINHYSITLTYSTTVTITANHHTLLAHLPVLIILKLFNLFSLRNNKKILQHEYTPRFTWRVLPVQSYRFRSSFSTQGIDVKEVFELFDFWDGRDGVVDGFKVGEVCRCLGLNPTQAIVKTNGGQDKMGQKQYKFEEILAMYEKISETNEEGTFADYMEAFKTFDREGQGYSASGRNSSLKKYGVYILKTSELRPQESRVLKLNAYQINNFKTIR</sequence>
<dbReference type="SUPFAM" id="SSF47473">
    <property type="entry name" value="EF-hand"/>
    <property type="match status" value="1"/>
</dbReference>
<dbReference type="InterPro" id="IPR050230">
    <property type="entry name" value="CALM/Myosin/TropC-like"/>
</dbReference>
<keyword evidence="2" id="KW-0472">Membrane</keyword>
<dbReference type="PANTHER" id="PTHR23048">
    <property type="entry name" value="MYOSIN LIGHT CHAIN 1, 3"/>
    <property type="match status" value="1"/>
</dbReference>
<evidence type="ECO:0000256" key="1">
    <source>
        <dbReference type="ARBA" id="ARBA00022737"/>
    </source>
</evidence>
<dbReference type="PANTHER" id="PTHR23048:SF33">
    <property type="entry name" value="MYOSIN LIGHT CHAIN ALKALI"/>
    <property type="match status" value="1"/>
</dbReference>
<evidence type="ECO:0000313" key="4">
    <source>
        <dbReference type="Proteomes" id="UP001217089"/>
    </source>
</evidence>
<feature type="transmembrane region" description="Helical" evidence="2">
    <location>
        <begin position="30"/>
        <end position="48"/>
    </location>
</feature>
<evidence type="ECO:0000256" key="2">
    <source>
        <dbReference type="SAM" id="Phobius"/>
    </source>
</evidence>
<protein>
    <submittedName>
        <fullName evidence="3">Uncharacterized protein</fullName>
    </submittedName>
</protein>
<dbReference type="EMBL" id="JARBDR010000640">
    <property type="protein sequence ID" value="KAJ8310617.1"/>
    <property type="molecule type" value="Genomic_DNA"/>
</dbReference>
<comment type="caution">
    <text evidence="3">The sequence shown here is derived from an EMBL/GenBank/DDBJ whole genome shotgun (WGS) entry which is preliminary data.</text>
</comment>
<organism evidence="3 4">
    <name type="scientific">Tegillarca granosa</name>
    <name type="common">Malaysian cockle</name>
    <name type="synonym">Anadara granosa</name>
    <dbReference type="NCBI Taxonomy" id="220873"/>
    <lineage>
        <taxon>Eukaryota</taxon>
        <taxon>Metazoa</taxon>
        <taxon>Spiralia</taxon>
        <taxon>Lophotrochozoa</taxon>
        <taxon>Mollusca</taxon>
        <taxon>Bivalvia</taxon>
        <taxon>Autobranchia</taxon>
        <taxon>Pteriomorphia</taxon>
        <taxon>Arcoida</taxon>
        <taxon>Arcoidea</taxon>
        <taxon>Arcidae</taxon>
        <taxon>Tegillarca</taxon>
    </lineage>
</organism>
<dbReference type="InterPro" id="IPR011992">
    <property type="entry name" value="EF-hand-dom_pair"/>
</dbReference>
<keyword evidence="1" id="KW-0677">Repeat</keyword>
<evidence type="ECO:0000313" key="3">
    <source>
        <dbReference type="EMBL" id="KAJ8310617.1"/>
    </source>
</evidence>
<keyword evidence="4" id="KW-1185">Reference proteome</keyword>
<dbReference type="Proteomes" id="UP001217089">
    <property type="component" value="Unassembled WGS sequence"/>
</dbReference>
<gene>
    <name evidence="3" type="ORF">KUTeg_012482</name>
</gene>
<proteinExistence type="predicted"/>